<dbReference type="CDD" id="cd08882">
    <property type="entry name" value="RHO_alpha_C_MupW-like"/>
    <property type="match status" value="1"/>
</dbReference>
<dbReference type="RefSeq" id="WP_179407288.1">
    <property type="nucleotide sequence ID" value="NZ_BMGF01000002.1"/>
</dbReference>
<organism evidence="8 9">
    <name type="scientific">Novosphingobium marinum</name>
    <dbReference type="NCBI Taxonomy" id="1514948"/>
    <lineage>
        <taxon>Bacteria</taxon>
        <taxon>Pseudomonadati</taxon>
        <taxon>Pseudomonadota</taxon>
        <taxon>Alphaproteobacteria</taxon>
        <taxon>Sphingomonadales</taxon>
        <taxon>Sphingomonadaceae</taxon>
        <taxon>Novosphingobium</taxon>
    </lineage>
</organism>
<feature type="domain" description="Rieske" evidence="7">
    <location>
        <begin position="44"/>
        <end position="152"/>
    </location>
</feature>
<evidence type="ECO:0000313" key="9">
    <source>
        <dbReference type="Proteomes" id="UP000522081"/>
    </source>
</evidence>
<name>A0A7Y9XY63_9SPHN</name>
<evidence type="ECO:0000256" key="2">
    <source>
        <dbReference type="ARBA" id="ARBA00022714"/>
    </source>
</evidence>
<sequence length="444" mass="51109">MMDATTTMNGGDPTRLRGDPMSGERYWSREFADREWQCMWKKVWHIAGRENEVPETGDYLVHDFLHESVIVARQPDGSLRAFFNSCRHRGHRLTSQSSSIEAFTCPYHGWVFGIDGELRNVPDADNFPQGDPCGKLSLRETRCATWGGFVWYAMSDEAPSFEDFMGPVLHQYDSFPLESLVRVFQIKIDLNTNWKFAPENFSESYHTRTAHPQVPAFCDQDYWNARLEMFPEGHGRTIQPFRPSLRDSPEGSEPHVFDDVLRHWEIDPAHYRSFEEKVVEGWRDLAEAKRRLGPGRGSKHYARLSDSELTESIHSTIFPNVALTFGPDEVFLQRTEPHPHDPEKCTFDLWAMVFPVEGQTMTATAMVGTERLPIREAEPIRRSFDGGRGVHEMHGGVVIQDLMLAEGQQRGIRSQAYEDAYLAGQETRVRFFNEVLNDYLEGRR</sequence>
<accession>A0A7Y9XY63</accession>
<dbReference type="CDD" id="cd03469">
    <property type="entry name" value="Rieske_RO_Alpha_N"/>
    <property type="match status" value="1"/>
</dbReference>
<dbReference type="Gene3D" id="2.102.10.10">
    <property type="entry name" value="Rieske [2Fe-2S] iron-sulphur domain"/>
    <property type="match status" value="1"/>
</dbReference>
<dbReference type="GO" id="GO:0005506">
    <property type="term" value="F:iron ion binding"/>
    <property type="evidence" value="ECO:0007669"/>
    <property type="project" value="InterPro"/>
</dbReference>
<evidence type="ECO:0000256" key="3">
    <source>
        <dbReference type="ARBA" id="ARBA00022723"/>
    </source>
</evidence>
<keyword evidence="9" id="KW-1185">Reference proteome</keyword>
<dbReference type="GO" id="GO:0051213">
    <property type="term" value="F:dioxygenase activity"/>
    <property type="evidence" value="ECO:0007669"/>
    <property type="project" value="UniProtKB-KW"/>
</dbReference>
<dbReference type="PANTHER" id="PTHR43756">
    <property type="entry name" value="CHOLINE MONOOXYGENASE, CHLOROPLASTIC"/>
    <property type="match status" value="1"/>
</dbReference>
<dbReference type="InterPro" id="IPR036922">
    <property type="entry name" value="Rieske_2Fe-2S_sf"/>
</dbReference>
<dbReference type="SUPFAM" id="SSF55961">
    <property type="entry name" value="Bet v1-like"/>
    <property type="match status" value="1"/>
</dbReference>
<evidence type="ECO:0000259" key="7">
    <source>
        <dbReference type="PROSITE" id="PS51296"/>
    </source>
</evidence>
<keyword evidence="2" id="KW-0001">2Fe-2S</keyword>
<keyword evidence="6" id="KW-0411">Iron-sulfur</keyword>
<dbReference type="AlphaFoldDB" id="A0A7Y9XY63"/>
<dbReference type="Proteomes" id="UP000522081">
    <property type="component" value="Unassembled WGS sequence"/>
</dbReference>
<comment type="caution">
    <text evidence="8">The sequence shown here is derived from an EMBL/GenBank/DDBJ whole genome shotgun (WGS) entry which is preliminary data.</text>
</comment>
<evidence type="ECO:0000256" key="4">
    <source>
        <dbReference type="ARBA" id="ARBA00023002"/>
    </source>
</evidence>
<dbReference type="Pfam" id="PF00355">
    <property type="entry name" value="Rieske"/>
    <property type="match status" value="1"/>
</dbReference>
<gene>
    <name evidence="8" type="ORF">FHS75_001757</name>
</gene>
<reference evidence="8 9" key="1">
    <citation type="submission" date="2020-07" db="EMBL/GenBank/DDBJ databases">
        <title>Genomic Encyclopedia of Type Strains, Phase IV (KMG-IV): sequencing the most valuable type-strain genomes for metagenomic binning, comparative biology and taxonomic classification.</title>
        <authorList>
            <person name="Goeker M."/>
        </authorList>
    </citation>
    <scope>NUCLEOTIDE SEQUENCE [LARGE SCALE GENOMIC DNA]</scope>
    <source>
        <strain evidence="8 9">DSM 29043</strain>
    </source>
</reference>
<dbReference type="InterPro" id="IPR017941">
    <property type="entry name" value="Rieske_2Fe-2S"/>
</dbReference>
<dbReference type="PROSITE" id="PS51296">
    <property type="entry name" value="RIESKE"/>
    <property type="match status" value="1"/>
</dbReference>
<keyword evidence="5" id="KW-0408">Iron</keyword>
<dbReference type="PRINTS" id="PR00090">
    <property type="entry name" value="RNGDIOXGNASE"/>
</dbReference>
<dbReference type="SUPFAM" id="SSF50022">
    <property type="entry name" value="ISP domain"/>
    <property type="match status" value="1"/>
</dbReference>
<dbReference type="InterPro" id="IPR015879">
    <property type="entry name" value="Ring_hydroxy_dOase_asu_C_dom"/>
</dbReference>
<protein>
    <submittedName>
        <fullName evidence="8">Phenylpropionate dioxygenase-like ring-hydroxylating dioxygenase large terminal subunit</fullName>
    </submittedName>
</protein>
<dbReference type="EMBL" id="JACBZF010000002">
    <property type="protein sequence ID" value="NYH95438.1"/>
    <property type="molecule type" value="Genomic_DNA"/>
</dbReference>
<evidence type="ECO:0000256" key="5">
    <source>
        <dbReference type="ARBA" id="ARBA00023004"/>
    </source>
</evidence>
<evidence type="ECO:0000256" key="1">
    <source>
        <dbReference type="ARBA" id="ARBA00001962"/>
    </source>
</evidence>
<dbReference type="InterPro" id="IPR001663">
    <property type="entry name" value="Rng_hydr_dOase-A"/>
</dbReference>
<keyword evidence="8" id="KW-0223">Dioxygenase</keyword>
<evidence type="ECO:0000256" key="6">
    <source>
        <dbReference type="ARBA" id="ARBA00023014"/>
    </source>
</evidence>
<proteinExistence type="predicted"/>
<dbReference type="PANTHER" id="PTHR43756:SF5">
    <property type="entry name" value="CHOLINE MONOOXYGENASE, CHLOROPLASTIC"/>
    <property type="match status" value="1"/>
</dbReference>
<keyword evidence="4" id="KW-0560">Oxidoreductase</keyword>
<keyword evidence="3" id="KW-0479">Metal-binding</keyword>
<dbReference type="Pfam" id="PF00848">
    <property type="entry name" value="Ring_hydroxyl_A"/>
    <property type="match status" value="1"/>
</dbReference>
<dbReference type="GO" id="GO:0051537">
    <property type="term" value="F:2 iron, 2 sulfur cluster binding"/>
    <property type="evidence" value="ECO:0007669"/>
    <property type="project" value="UniProtKB-KW"/>
</dbReference>
<dbReference type="Gene3D" id="3.90.380.10">
    <property type="entry name" value="Naphthalene 1,2-dioxygenase Alpha Subunit, Chain A, domain 1"/>
    <property type="match status" value="1"/>
</dbReference>
<comment type="cofactor">
    <cofactor evidence="1">
        <name>Fe cation</name>
        <dbReference type="ChEBI" id="CHEBI:24875"/>
    </cofactor>
</comment>
<evidence type="ECO:0000313" key="8">
    <source>
        <dbReference type="EMBL" id="NYH95438.1"/>
    </source>
</evidence>